<dbReference type="EMBL" id="RAXV01000061">
    <property type="protein sequence ID" value="RKG29113.1"/>
    <property type="molecule type" value="Genomic_DNA"/>
</dbReference>
<feature type="compositionally biased region" description="Basic and acidic residues" evidence="1">
    <location>
        <begin position="325"/>
        <end position="340"/>
    </location>
</feature>
<dbReference type="Proteomes" id="UP000282388">
    <property type="component" value="Unassembled WGS sequence"/>
</dbReference>
<feature type="signal peptide" evidence="3">
    <location>
        <begin position="1"/>
        <end position="20"/>
    </location>
</feature>
<sequence length="484" mass="52692">MVMRWFLALALSLQVTLALASNPADDTPEQALKRLQQHYKNQDAYHMRSQRATAELIAQINMGAPDSPQRAAVKQLIEGSATAPDGSKTKIGASVTKPVNTSKVASTLVDRLKNAKDYAKKVGKASIPTFVGMAAFHALMEGIDYVMDEGGNVTKKPDSESDSDVVSPSDQYCFTTDGGGCRTQTALIKYVLSYNWPGWIYQSHTCPSGDDVYCVATISHSGAPTRETGVRVIKKSNPSYDPNYQQENTPVSDADLETALKNALESNNAALATAIAEAMKSAYTQDNSEGQPKTVNPLVADAQNDMQRAVDGALDTPTTTGGTAEKPEGYYKITDGDKTIEGYVKPSDTSSTGTSDSTTTTNPDGSTTTTGTTSQQWPGFCDWANIVCEFIDWVKKDEVLEEEEHEEIDDSIFSREFDISFEAAAACPPNPIWNFTFINQSWSKEIDITMICDFFKYLGYALVFAANMTALWIVYSAVVVRDQA</sequence>
<keyword evidence="2" id="KW-0472">Membrane</keyword>
<comment type="caution">
    <text evidence="4">The sequence shown here is derived from an EMBL/GenBank/DDBJ whole genome shotgun (WGS) entry which is preliminary data.</text>
</comment>
<feature type="compositionally biased region" description="Low complexity" evidence="1">
    <location>
        <begin position="347"/>
        <end position="374"/>
    </location>
</feature>
<feature type="region of interest" description="Disordered" evidence="1">
    <location>
        <begin position="312"/>
        <end position="374"/>
    </location>
</feature>
<gene>
    <name evidence="4" type="ORF">D7V32_16455</name>
</gene>
<evidence type="ECO:0000256" key="1">
    <source>
        <dbReference type="SAM" id="MobiDB-lite"/>
    </source>
</evidence>
<organism evidence="4 5">
    <name type="scientific">Acinetobacter tianfuensis</name>
    <dbReference type="NCBI Taxonomy" id="2419603"/>
    <lineage>
        <taxon>Bacteria</taxon>
        <taxon>Pseudomonadati</taxon>
        <taxon>Pseudomonadota</taxon>
        <taxon>Gammaproteobacteria</taxon>
        <taxon>Moraxellales</taxon>
        <taxon>Moraxellaceae</taxon>
        <taxon>Acinetobacter</taxon>
    </lineage>
</organism>
<evidence type="ECO:0000256" key="2">
    <source>
        <dbReference type="SAM" id="Phobius"/>
    </source>
</evidence>
<keyword evidence="2" id="KW-0812">Transmembrane</keyword>
<keyword evidence="3" id="KW-0732">Signal</keyword>
<accession>A0A3A8EL78</accession>
<feature type="chain" id="PRO_5017416623" evidence="3">
    <location>
        <begin position="21"/>
        <end position="484"/>
    </location>
</feature>
<evidence type="ECO:0000256" key="3">
    <source>
        <dbReference type="SAM" id="SignalP"/>
    </source>
</evidence>
<protein>
    <submittedName>
        <fullName evidence="4">Uncharacterized protein</fullName>
    </submittedName>
</protein>
<proteinExistence type="predicted"/>
<evidence type="ECO:0000313" key="4">
    <source>
        <dbReference type="EMBL" id="RKG29113.1"/>
    </source>
</evidence>
<reference evidence="4 5" key="1">
    <citation type="submission" date="2018-09" db="EMBL/GenBank/DDBJ databases">
        <title>The draft genome of Acinetobacter spp. strains.</title>
        <authorList>
            <person name="Qin J."/>
            <person name="Feng Y."/>
            <person name="Zong Z."/>
        </authorList>
    </citation>
    <scope>NUCLEOTIDE SEQUENCE [LARGE SCALE GENOMIC DNA]</scope>
    <source>
        <strain evidence="4 5">WCHAc060012</strain>
    </source>
</reference>
<name>A0A3A8EL78_9GAMM</name>
<dbReference type="AlphaFoldDB" id="A0A3A8EL78"/>
<dbReference type="NCBIfam" id="NF041109">
    <property type="entry name" value="VF_TspB_C_term"/>
    <property type="match status" value="1"/>
</dbReference>
<feature type="transmembrane region" description="Helical" evidence="2">
    <location>
        <begin position="457"/>
        <end position="480"/>
    </location>
</feature>
<evidence type="ECO:0000313" key="5">
    <source>
        <dbReference type="Proteomes" id="UP000282388"/>
    </source>
</evidence>
<keyword evidence="2" id="KW-1133">Transmembrane helix</keyword>
<keyword evidence="5" id="KW-1185">Reference proteome</keyword>